<keyword evidence="11" id="KW-1185">Reference proteome</keyword>
<dbReference type="AlphaFoldDB" id="A0A5E4X6C4"/>
<keyword evidence="2" id="KW-0813">Transport</keyword>
<evidence type="ECO:0000256" key="7">
    <source>
        <dbReference type="ARBA" id="ARBA00023136"/>
    </source>
</evidence>
<dbReference type="Pfam" id="PF04143">
    <property type="entry name" value="Sulf_transp"/>
    <property type="match status" value="1"/>
</dbReference>
<feature type="transmembrane region" description="Helical" evidence="9">
    <location>
        <begin position="232"/>
        <end position="251"/>
    </location>
</feature>
<evidence type="ECO:0000256" key="2">
    <source>
        <dbReference type="ARBA" id="ARBA00022448"/>
    </source>
</evidence>
<feature type="transmembrane region" description="Helical" evidence="9">
    <location>
        <begin position="370"/>
        <end position="389"/>
    </location>
</feature>
<gene>
    <name evidence="10" type="ORF">PTE30175_03588</name>
</gene>
<accession>A0A5E4X6C4</accession>
<feature type="transmembrane region" description="Helical" evidence="9">
    <location>
        <begin position="42"/>
        <end position="62"/>
    </location>
</feature>
<evidence type="ECO:0000256" key="5">
    <source>
        <dbReference type="ARBA" id="ARBA00022692"/>
    </source>
</evidence>
<keyword evidence="7 9" id="KW-0472">Membrane</keyword>
<organism evidence="10 11">
    <name type="scientific">Pandoraea terrae</name>
    <dbReference type="NCBI Taxonomy" id="1537710"/>
    <lineage>
        <taxon>Bacteria</taxon>
        <taxon>Pseudomonadati</taxon>
        <taxon>Pseudomonadota</taxon>
        <taxon>Betaproteobacteria</taxon>
        <taxon>Burkholderiales</taxon>
        <taxon>Burkholderiaceae</taxon>
        <taxon>Pandoraea</taxon>
    </lineage>
</organism>
<evidence type="ECO:0000256" key="3">
    <source>
        <dbReference type="ARBA" id="ARBA00022475"/>
    </source>
</evidence>
<keyword evidence="6 9" id="KW-1133">Transmembrane helix</keyword>
<name>A0A5E4X6C4_9BURK</name>
<evidence type="ECO:0000256" key="9">
    <source>
        <dbReference type="SAM" id="Phobius"/>
    </source>
</evidence>
<protein>
    <submittedName>
        <fullName evidence="10">Transporter</fullName>
    </submittedName>
</protein>
<dbReference type="Proteomes" id="UP000414233">
    <property type="component" value="Unassembled WGS sequence"/>
</dbReference>
<evidence type="ECO:0000313" key="11">
    <source>
        <dbReference type="Proteomes" id="UP000414233"/>
    </source>
</evidence>
<feature type="transmembrane region" description="Helical" evidence="9">
    <location>
        <begin position="302"/>
        <end position="323"/>
    </location>
</feature>
<proteinExistence type="inferred from homology"/>
<keyword evidence="5 9" id="KW-0812">Transmembrane</keyword>
<feature type="transmembrane region" description="Helical" evidence="9">
    <location>
        <begin position="115"/>
        <end position="133"/>
    </location>
</feature>
<dbReference type="InterPro" id="IPR007272">
    <property type="entry name" value="Sulf_transp_TsuA/YedE"/>
</dbReference>
<comment type="subcellular location">
    <subcellularLocation>
        <location evidence="1">Cell inner membrane</location>
        <topology evidence="1">Multi-pass membrane protein</topology>
    </subcellularLocation>
</comment>
<dbReference type="PANTHER" id="PTHR30574:SF1">
    <property type="entry name" value="SULPHUR TRANSPORT DOMAIN-CONTAINING PROTEIN"/>
    <property type="match status" value="1"/>
</dbReference>
<evidence type="ECO:0000256" key="6">
    <source>
        <dbReference type="ARBA" id="ARBA00022989"/>
    </source>
</evidence>
<sequence length="400" mass="42829">MGQVEYEVASYTHKRQRAAAVNSHPLILAMTDVDLTSLSHTVVWLTFGLAFVFGAVLQRTHFCTMGALSDIVNIGDWNRMRMWWLAIGVATIGTGLLAWQGIIDPVKAIYTTSRVTWLSYVVGGWLFGFGMVLGSGCGSKTLVRIGGGNLKSLLVFVMIGISAYMTLKGLFAVFRVNALDSVQMTLSTSQDLPTLLKGAFGANVHLAQLVLGLVIGGAFVIAALGRREFWTFDNLLGGLVVGAIIVALWYVSGKVGYLAENPNTLEESFLATNSGRMEALSFVSPLAYTLYWLMMWSDTSNVMTLGIASVAGVISGSFAYAVVSRTFRWEGFYDTEDTANHMAGGVMMGFGGVTALGCTVGQGLSGVSTLALGSFVALAAILAGGVCGFKYQMWRIEMKV</sequence>
<feature type="transmembrane region" description="Helical" evidence="9">
    <location>
        <begin position="153"/>
        <end position="174"/>
    </location>
</feature>
<evidence type="ECO:0000256" key="8">
    <source>
        <dbReference type="ARBA" id="ARBA00035655"/>
    </source>
</evidence>
<dbReference type="EMBL" id="CABPRZ010000016">
    <property type="protein sequence ID" value="VVE31675.1"/>
    <property type="molecule type" value="Genomic_DNA"/>
</dbReference>
<keyword evidence="4" id="KW-0997">Cell inner membrane</keyword>
<evidence type="ECO:0000256" key="1">
    <source>
        <dbReference type="ARBA" id="ARBA00004429"/>
    </source>
</evidence>
<feature type="transmembrane region" description="Helical" evidence="9">
    <location>
        <begin position="83"/>
        <end position="103"/>
    </location>
</feature>
<feature type="transmembrane region" description="Helical" evidence="9">
    <location>
        <begin position="206"/>
        <end position="225"/>
    </location>
</feature>
<feature type="transmembrane region" description="Helical" evidence="9">
    <location>
        <begin position="344"/>
        <end position="364"/>
    </location>
</feature>
<keyword evidence="3" id="KW-1003">Cell membrane</keyword>
<dbReference type="PANTHER" id="PTHR30574">
    <property type="entry name" value="INNER MEMBRANE PROTEIN YEDE"/>
    <property type="match status" value="1"/>
</dbReference>
<reference evidence="10 11" key="1">
    <citation type="submission" date="2019-08" db="EMBL/GenBank/DDBJ databases">
        <authorList>
            <person name="Peeters C."/>
        </authorList>
    </citation>
    <scope>NUCLEOTIDE SEQUENCE [LARGE SCALE GENOMIC DNA]</scope>
    <source>
        <strain evidence="10 11">LMG 30175</strain>
    </source>
</reference>
<dbReference type="GO" id="GO:0005886">
    <property type="term" value="C:plasma membrane"/>
    <property type="evidence" value="ECO:0007669"/>
    <property type="project" value="UniProtKB-SubCell"/>
</dbReference>
<evidence type="ECO:0000313" key="10">
    <source>
        <dbReference type="EMBL" id="VVE31675.1"/>
    </source>
</evidence>
<comment type="similarity">
    <text evidence="8">Belongs to the TsuA/YedE (TC 9.B.102) family.</text>
</comment>
<evidence type="ECO:0000256" key="4">
    <source>
        <dbReference type="ARBA" id="ARBA00022519"/>
    </source>
</evidence>